<dbReference type="InterPro" id="IPR016032">
    <property type="entry name" value="Sig_transdc_resp-reg_C-effctor"/>
</dbReference>
<evidence type="ECO:0000256" key="2">
    <source>
        <dbReference type="ARBA" id="ARBA00023125"/>
    </source>
</evidence>
<dbReference type="SUPFAM" id="SSF46894">
    <property type="entry name" value="C-terminal effector domain of the bipartite response regulators"/>
    <property type="match status" value="1"/>
</dbReference>
<dbReference type="InterPro" id="IPR000792">
    <property type="entry name" value="Tscrpt_reg_LuxR_C"/>
</dbReference>
<dbReference type="CDD" id="cd06170">
    <property type="entry name" value="LuxR_C_like"/>
    <property type="match status" value="1"/>
</dbReference>
<keyword evidence="2" id="KW-0238">DNA-binding</keyword>
<gene>
    <name evidence="5" type="ORF">GCM10022252_24090</name>
</gene>
<dbReference type="SMART" id="SM00421">
    <property type="entry name" value="HTH_LUXR"/>
    <property type="match status" value="1"/>
</dbReference>
<keyword evidence="6" id="KW-1185">Reference proteome</keyword>
<evidence type="ECO:0000313" key="5">
    <source>
        <dbReference type="EMBL" id="GAA4188578.1"/>
    </source>
</evidence>
<dbReference type="RefSeq" id="WP_344917867.1">
    <property type="nucleotide sequence ID" value="NZ_BAABAQ010000003.1"/>
</dbReference>
<keyword evidence="1" id="KW-0805">Transcription regulation</keyword>
<feature type="domain" description="HTH luxR-type" evidence="4">
    <location>
        <begin position="174"/>
        <end position="239"/>
    </location>
</feature>
<dbReference type="PANTHER" id="PTHR44688">
    <property type="entry name" value="DNA-BINDING TRANSCRIPTIONAL ACTIVATOR DEVR_DOSR"/>
    <property type="match status" value="1"/>
</dbReference>
<proteinExistence type="predicted"/>
<evidence type="ECO:0000256" key="3">
    <source>
        <dbReference type="ARBA" id="ARBA00023163"/>
    </source>
</evidence>
<dbReference type="Proteomes" id="UP001501251">
    <property type="component" value="Unassembled WGS sequence"/>
</dbReference>
<comment type="caution">
    <text evidence="5">The sequence shown here is derived from an EMBL/GenBank/DDBJ whole genome shotgun (WGS) entry which is preliminary data.</text>
</comment>
<sequence>MLSKNRYDRVLDLAVELVAMSPAEIDYGWIAELLQQVLECPTATFSEVGREGVTGLGWPRTRLPTATMTDATRRNMERHPLIRHYVRTADRRPLAITDLMSLGRWRSSATGSDIHVVTGFYDHLAVPLLSPPGTMRAFALGREEGTFTKQEREFVERLHPLLIAMDHKARLSRSPAARSRLTPREEQVLELIAEGLTRQVAARRLKISIRTLDKHLEVIYRKLGVNSHIQAVLWLNACRAGKDPESPAHPRIHGE</sequence>
<evidence type="ECO:0000259" key="4">
    <source>
        <dbReference type="PROSITE" id="PS50043"/>
    </source>
</evidence>
<dbReference type="Gene3D" id="1.10.10.10">
    <property type="entry name" value="Winged helix-like DNA-binding domain superfamily/Winged helix DNA-binding domain"/>
    <property type="match status" value="1"/>
</dbReference>
<dbReference type="PROSITE" id="PS50043">
    <property type="entry name" value="HTH_LUXR_2"/>
    <property type="match status" value="1"/>
</dbReference>
<organism evidence="5 6">
    <name type="scientific">Streptosporangium oxazolinicum</name>
    <dbReference type="NCBI Taxonomy" id="909287"/>
    <lineage>
        <taxon>Bacteria</taxon>
        <taxon>Bacillati</taxon>
        <taxon>Actinomycetota</taxon>
        <taxon>Actinomycetes</taxon>
        <taxon>Streptosporangiales</taxon>
        <taxon>Streptosporangiaceae</taxon>
        <taxon>Streptosporangium</taxon>
    </lineage>
</organism>
<evidence type="ECO:0000256" key="1">
    <source>
        <dbReference type="ARBA" id="ARBA00023015"/>
    </source>
</evidence>
<dbReference type="EMBL" id="BAABAQ010000003">
    <property type="protein sequence ID" value="GAA4188578.1"/>
    <property type="molecule type" value="Genomic_DNA"/>
</dbReference>
<protein>
    <recommendedName>
        <fullName evidence="4">HTH luxR-type domain-containing protein</fullName>
    </recommendedName>
</protein>
<accession>A0ABP8ARB8</accession>
<evidence type="ECO:0000313" key="6">
    <source>
        <dbReference type="Proteomes" id="UP001501251"/>
    </source>
</evidence>
<dbReference type="Pfam" id="PF00196">
    <property type="entry name" value="GerE"/>
    <property type="match status" value="1"/>
</dbReference>
<keyword evidence="3" id="KW-0804">Transcription</keyword>
<reference evidence="6" key="1">
    <citation type="journal article" date="2019" name="Int. J. Syst. Evol. Microbiol.">
        <title>The Global Catalogue of Microorganisms (GCM) 10K type strain sequencing project: providing services to taxonomists for standard genome sequencing and annotation.</title>
        <authorList>
            <consortium name="The Broad Institute Genomics Platform"/>
            <consortium name="The Broad Institute Genome Sequencing Center for Infectious Disease"/>
            <person name="Wu L."/>
            <person name="Ma J."/>
        </authorList>
    </citation>
    <scope>NUCLEOTIDE SEQUENCE [LARGE SCALE GENOMIC DNA]</scope>
    <source>
        <strain evidence="6">JCM 17388</strain>
    </source>
</reference>
<name>A0ABP8ARB8_9ACTN</name>
<dbReference type="PANTHER" id="PTHR44688:SF16">
    <property type="entry name" value="DNA-BINDING TRANSCRIPTIONAL ACTIVATOR DEVR_DOSR"/>
    <property type="match status" value="1"/>
</dbReference>
<dbReference type="InterPro" id="IPR036388">
    <property type="entry name" value="WH-like_DNA-bd_sf"/>
</dbReference>
<dbReference type="PRINTS" id="PR00038">
    <property type="entry name" value="HTHLUXR"/>
</dbReference>